<protein>
    <submittedName>
        <fullName evidence="1">Uncharacterized protein</fullName>
    </submittedName>
</protein>
<dbReference type="OrthoDB" id="3286086at2"/>
<dbReference type="KEGG" id="mha:HF1_02980"/>
<dbReference type="AlphaFoldDB" id="E8ZGN5"/>
<dbReference type="EMBL" id="FR773153">
    <property type="protein sequence ID" value="CBY92306.1"/>
    <property type="molecule type" value="Genomic_DNA"/>
</dbReference>
<proteinExistence type="predicted"/>
<dbReference type="HOGENOM" id="CLU_098620_1_1_14"/>
<accession>E8ZGN5</accession>
<evidence type="ECO:0000313" key="1">
    <source>
        <dbReference type="EMBL" id="CBY92306.1"/>
    </source>
</evidence>
<keyword evidence="2" id="KW-1185">Reference proteome</keyword>
<sequence>MHKGFLALGGVGAAGATATGVALNKDKIFGSKETYSISQLLNKEHLILISSDENDAWTKKWDEYKATNANAWNIPEWKSATEPATIPNSFKQKCSDISGKKVTGTEDPTYQEVVKYCSRDKSMVDRFKEEGLELLSKENKDTEWNNRFDQYKLATNNLKIVGIDIQSTETKETQSSLNKIKDGCHTAASKPVKDSSYSYETIKKWCSIAKGS</sequence>
<reference evidence="1 2" key="1">
    <citation type="journal article" date="2011" name="J. Bacteriol.">
        <title>Complete genome sequence of Mycoplasma haemofelis, a hemotropic mycoplasma.</title>
        <authorList>
            <person name="Barker E.N."/>
            <person name="Helps C.R."/>
            <person name="Peters I.R."/>
            <person name="Darby A.C."/>
            <person name="Radford A.D."/>
            <person name="Tasker S."/>
        </authorList>
    </citation>
    <scope>NUCLEOTIDE SEQUENCE [LARGE SCALE GENOMIC DNA]</scope>
    <source>
        <strain evidence="1 2">Langford 1</strain>
    </source>
</reference>
<name>E8ZGN5_MYCHL</name>
<gene>
    <name evidence="1" type="ordered locus">HF1_02980</name>
</gene>
<evidence type="ECO:0000313" key="2">
    <source>
        <dbReference type="Proteomes" id="UP000008637"/>
    </source>
</evidence>
<dbReference type="Proteomes" id="UP000008637">
    <property type="component" value="Chromosome"/>
</dbReference>
<organism evidence="1 2">
    <name type="scientific">Mycoplasma haemofelis (strain Langford 1)</name>
    <name type="common">Haemobartonella felis</name>
    <dbReference type="NCBI Taxonomy" id="941640"/>
    <lineage>
        <taxon>Bacteria</taxon>
        <taxon>Bacillati</taxon>
        <taxon>Mycoplasmatota</taxon>
        <taxon>Mollicutes</taxon>
        <taxon>Mycoplasmataceae</taxon>
        <taxon>Mycoplasma</taxon>
    </lineage>
</organism>